<evidence type="ECO:0000313" key="1">
    <source>
        <dbReference type="EMBL" id="KFD62696.1"/>
    </source>
</evidence>
<dbReference type="AlphaFoldDB" id="A0A085MZQ0"/>
<accession>A0A085MZQ0</accession>
<gene>
    <name evidence="1" type="ORF">M514_25171</name>
</gene>
<proteinExistence type="predicted"/>
<sequence>MRMGKKSAWSASNSNAGVNSKILLDDIVLNSICDDGYTGSAHRFGRLSSYKAHEEEEDYVENSEIEHRVMVISLIETSANTPVGAIWTTSRIVACCYYQFDAERSCSSVRESA</sequence>
<reference evidence="1" key="1">
    <citation type="journal article" date="2014" name="Nat. Genet.">
        <title>Genome and transcriptome of the porcine whipworm Trichuris suis.</title>
        <authorList>
            <person name="Jex A.R."/>
            <person name="Nejsum P."/>
            <person name="Schwarz E.M."/>
            <person name="Hu L."/>
            <person name="Young N.D."/>
            <person name="Hall R.S."/>
            <person name="Korhonen P.K."/>
            <person name="Liao S."/>
            <person name="Thamsborg S."/>
            <person name="Xia J."/>
            <person name="Xu P."/>
            <person name="Wang S."/>
            <person name="Scheerlinck J.P."/>
            <person name="Hofmann A."/>
            <person name="Sternberg P.W."/>
            <person name="Wang J."/>
            <person name="Gasser R.B."/>
        </authorList>
    </citation>
    <scope>NUCLEOTIDE SEQUENCE [LARGE SCALE GENOMIC DNA]</scope>
    <source>
        <strain evidence="1">DCEP-RM93F</strain>
    </source>
</reference>
<dbReference type="Proteomes" id="UP000030758">
    <property type="component" value="Unassembled WGS sequence"/>
</dbReference>
<organism evidence="1">
    <name type="scientific">Trichuris suis</name>
    <name type="common">pig whipworm</name>
    <dbReference type="NCBI Taxonomy" id="68888"/>
    <lineage>
        <taxon>Eukaryota</taxon>
        <taxon>Metazoa</taxon>
        <taxon>Ecdysozoa</taxon>
        <taxon>Nematoda</taxon>
        <taxon>Enoplea</taxon>
        <taxon>Dorylaimia</taxon>
        <taxon>Trichinellida</taxon>
        <taxon>Trichuridae</taxon>
        <taxon>Trichuris</taxon>
    </lineage>
</organism>
<protein>
    <submittedName>
        <fullName evidence="1">Uncharacterized protein</fullName>
    </submittedName>
</protein>
<dbReference type="EMBL" id="KL367590">
    <property type="protein sequence ID" value="KFD62696.1"/>
    <property type="molecule type" value="Genomic_DNA"/>
</dbReference>
<name>A0A085MZQ0_9BILA</name>